<dbReference type="EMBL" id="MJFZ01000069">
    <property type="protein sequence ID" value="RAW39303.1"/>
    <property type="molecule type" value="Genomic_DNA"/>
</dbReference>
<dbReference type="Proteomes" id="UP000251314">
    <property type="component" value="Unassembled WGS sequence"/>
</dbReference>
<dbReference type="EMBL" id="RCMV01000310">
    <property type="protein sequence ID" value="KAG3219465.1"/>
    <property type="molecule type" value="Genomic_DNA"/>
</dbReference>
<gene>
    <name evidence="6" type="ORF">PC110_g4492</name>
    <name evidence="1" type="ORF">PC113_g8631</name>
    <name evidence="2" type="ORF">PC115_g4684</name>
    <name evidence="3" type="ORF">PC117_g11204</name>
    <name evidence="4" type="ORF">PC118_g4952</name>
    <name evidence="5" type="ORF">PC129_g9745</name>
</gene>
<evidence type="ECO:0000313" key="2">
    <source>
        <dbReference type="EMBL" id="KAG2936084.1"/>
    </source>
</evidence>
<keyword evidence="7" id="KW-1185">Reference proteome</keyword>
<dbReference type="OrthoDB" id="10272127at2759"/>
<evidence type="ECO:0000313" key="6">
    <source>
        <dbReference type="EMBL" id="RAW39303.1"/>
    </source>
</evidence>
<dbReference type="Proteomes" id="UP000774804">
    <property type="component" value="Unassembled WGS sequence"/>
</dbReference>
<sequence>MNVSAAFVKLEYSSDINFLNSTLGYLLKSFVICGMLRE</sequence>
<accession>A0A329SQR7</accession>
<dbReference type="Proteomes" id="UP000736787">
    <property type="component" value="Unassembled WGS sequence"/>
</dbReference>
<evidence type="ECO:0000313" key="5">
    <source>
        <dbReference type="EMBL" id="KAG3219465.1"/>
    </source>
</evidence>
<reference evidence="6 7" key="1">
    <citation type="submission" date="2018-01" db="EMBL/GenBank/DDBJ databases">
        <title>Draft genome of the strawberry crown rot pathogen Phytophthora cactorum.</title>
        <authorList>
            <person name="Armitage A.D."/>
            <person name="Lysoe E."/>
            <person name="Nellist C.F."/>
            <person name="Harrison R.J."/>
            <person name="Brurberg M.B."/>
        </authorList>
    </citation>
    <scope>NUCLEOTIDE SEQUENCE [LARGE SCALE GENOMIC DNA]</scope>
    <source>
        <strain evidence="6 7">10300</strain>
    </source>
</reference>
<evidence type="ECO:0000313" key="4">
    <source>
        <dbReference type="EMBL" id="KAG2991749.1"/>
    </source>
</evidence>
<reference evidence="1" key="2">
    <citation type="submission" date="2018-10" db="EMBL/GenBank/DDBJ databases">
        <title>Effector identification in a new, highly contiguous assembly of the strawberry crown rot pathogen Phytophthora cactorum.</title>
        <authorList>
            <person name="Armitage A.D."/>
            <person name="Nellist C.F."/>
            <person name="Bates H."/>
            <person name="Vickerstaff R.J."/>
            <person name="Harrison R.J."/>
        </authorList>
    </citation>
    <scope>NUCLEOTIDE SEQUENCE</scope>
    <source>
        <strain evidence="1">15-7</strain>
        <strain evidence="2">4032</strain>
        <strain evidence="3">4040</strain>
        <strain evidence="4">P415</strain>
        <strain evidence="5">P421</strain>
    </source>
</reference>
<proteinExistence type="predicted"/>
<dbReference type="Proteomes" id="UP000760860">
    <property type="component" value="Unassembled WGS sequence"/>
</dbReference>
<comment type="caution">
    <text evidence="6">The sequence shown here is derived from an EMBL/GenBank/DDBJ whole genome shotgun (WGS) entry which is preliminary data.</text>
</comment>
<dbReference type="Proteomes" id="UP000697107">
    <property type="component" value="Unassembled WGS sequence"/>
</dbReference>
<evidence type="ECO:0000313" key="3">
    <source>
        <dbReference type="EMBL" id="KAG2938479.1"/>
    </source>
</evidence>
<dbReference type="AlphaFoldDB" id="A0A329SQR7"/>
<dbReference type="VEuPathDB" id="FungiDB:PC110_g4492"/>
<organism evidence="6 7">
    <name type="scientific">Phytophthora cactorum</name>
    <dbReference type="NCBI Taxonomy" id="29920"/>
    <lineage>
        <taxon>Eukaryota</taxon>
        <taxon>Sar</taxon>
        <taxon>Stramenopiles</taxon>
        <taxon>Oomycota</taxon>
        <taxon>Peronosporomycetes</taxon>
        <taxon>Peronosporales</taxon>
        <taxon>Peronosporaceae</taxon>
        <taxon>Phytophthora</taxon>
    </lineage>
</organism>
<dbReference type="EMBL" id="RCMK01000286">
    <property type="protein sequence ID" value="KAG2938479.1"/>
    <property type="molecule type" value="Genomic_DNA"/>
</dbReference>
<dbReference type="EMBL" id="RCML01000097">
    <property type="protein sequence ID" value="KAG2991749.1"/>
    <property type="molecule type" value="Genomic_DNA"/>
</dbReference>
<dbReference type="Proteomes" id="UP000735874">
    <property type="component" value="Unassembled WGS sequence"/>
</dbReference>
<dbReference type="EMBL" id="RCMG01000205">
    <property type="protein sequence ID" value="KAG2859784.1"/>
    <property type="molecule type" value="Genomic_DNA"/>
</dbReference>
<protein>
    <submittedName>
        <fullName evidence="6">Uncharacterized protein</fullName>
    </submittedName>
</protein>
<evidence type="ECO:0000313" key="7">
    <source>
        <dbReference type="Proteomes" id="UP000251314"/>
    </source>
</evidence>
<evidence type="ECO:0000313" key="1">
    <source>
        <dbReference type="EMBL" id="KAG2859784.1"/>
    </source>
</evidence>
<name>A0A329SQR7_9STRA</name>
<dbReference type="EMBL" id="RCMI01000091">
    <property type="protein sequence ID" value="KAG2936084.1"/>
    <property type="molecule type" value="Genomic_DNA"/>
</dbReference>